<gene>
    <name evidence="2" type="ORF">LAUMK136_02096</name>
</gene>
<name>A0A498Q0C2_9MYCO</name>
<proteinExistence type="predicted"/>
<feature type="compositionally biased region" description="Polar residues" evidence="1">
    <location>
        <begin position="206"/>
        <end position="226"/>
    </location>
</feature>
<evidence type="ECO:0000256" key="1">
    <source>
        <dbReference type="SAM" id="MobiDB-lite"/>
    </source>
</evidence>
<sequence>MRSSAAVSRVKVSAGGRGVVSHAGMGLLRESADLTGLSAQLTAVLADTYKGPWVHAPGAVLPDLAAAVADGADCIDGVGRLRGDRTHVFGADGLDDHRPLRPRLPRSRGRGPSTSPRAGTRPSIPSGESVRGRDHHVPLPGAARRGPHHPRCPPTTATHRRHLAVGHHHRDRLAPPTQRLPLTHKTPSRRPERPKPAPGKPAQPGDTGQPNTPHTLTRWRSTPFAT</sequence>
<dbReference type="AlphaFoldDB" id="A0A498Q0C2"/>
<protein>
    <submittedName>
        <fullName evidence="2">Uncharacterized protein</fullName>
    </submittedName>
</protein>
<accession>A0A498Q0C2</accession>
<feature type="compositionally biased region" description="Basic residues" evidence="1">
    <location>
        <begin position="100"/>
        <end position="109"/>
    </location>
</feature>
<evidence type="ECO:0000313" key="2">
    <source>
        <dbReference type="EMBL" id="VBA37745.1"/>
    </source>
</evidence>
<dbReference type="Proteomes" id="UP000273307">
    <property type="component" value="Unassembled WGS sequence"/>
</dbReference>
<reference evidence="2 3" key="1">
    <citation type="submission" date="2018-09" db="EMBL/GenBank/DDBJ databases">
        <authorList>
            <person name="Tagini F."/>
        </authorList>
    </citation>
    <scope>NUCLEOTIDE SEQUENCE [LARGE SCALE GENOMIC DNA]</scope>
    <source>
        <strain evidence="2 3">MK136</strain>
    </source>
</reference>
<feature type="compositionally biased region" description="Basic residues" evidence="1">
    <location>
        <begin position="158"/>
        <end position="171"/>
    </location>
</feature>
<keyword evidence="3" id="KW-1185">Reference proteome</keyword>
<feature type="region of interest" description="Disordered" evidence="1">
    <location>
        <begin position="88"/>
        <end position="226"/>
    </location>
</feature>
<organism evidence="2 3">
    <name type="scientific">Mycobacterium attenuatum</name>
    <dbReference type="NCBI Taxonomy" id="2341086"/>
    <lineage>
        <taxon>Bacteria</taxon>
        <taxon>Bacillati</taxon>
        <taxon>Actinomycetota</taxon>
        <taxon>Actinomycetes</taxon>
        <taxon>Mycobacteriales</taxon>
        <taxon>Mycobacteriaceae</taxon>
        <taxon>Mycobacterium</taxon>
    </lineage>
</organism>
<evidence type="ECO:0000313" key="3">
    <source>
        <dbReference type="Proteomes" id="UP000273307"/>
    </source>
</evidence>
<dbReference type="EMBL" id="UPHP01000046">
    <property type="protein sequence ID" value="VBA37745.1"/>
    <property type="molecule type" value="Genomic_DNA"/>
</dbReference>